<evidence type="ECO:0000313" key="5">
    <source>
        <dbReference type="Proteomes" id="UP001500540"/>
    </source>
</evidence>
<reference evidence="5" key="1">
    <citation type="journal article" date="2019" name="Int. J. Syst. Evol. Microbiol.">
        <title>The Global Catalogue of Microorganisms (GCM) 10K type strain sequencing project: providing services to taxonomists for standard genome sequencing and annotation.</title>
        <authorList>
            <consortium name="The Broad Institute Genomics Platform"/>
            <consortium name="The Broad Institute Genome Sequencing Center for Infectious Disease"/>
            <person name="Wu L."/>
            <person name="Ma J."/>
        </authorList>
    </citation>
    <scope>NUCLEOTIDE SEQUENCE [LARGE SCALE GENOMIC DNA]</scope>
    <source>
        <strain evidence="5">JCM 16950</strain>
    </source>
</reference>
<sequence>MAGKLEGKVAFITGIARGQGRSHAVRLAQEGADIIGVDICRQVETVPYATATPEDLAETVRQVESLDRRIIATEVDIRDGAALKQAADDGVAQLGRLDIVLANAGISTMHSTVDMPDEVWDTMIDINLSGQFKTIRATVPHIIAGDRGGAVVITSSLAAMKANANIAHYTAAKSGQVLALELAPHRIRVNTVHPTTVNTDMVLNEPTYKLFRPDLEHPTREDYEVAARTLNKLPTAGLDPVDISNAILYLVSDDGRFVTGTTHVVSAGGQL</sequence>
<comment type="caution">
    <text evidence="4">The sequence shown here is derived from an EMBL/GenBank/DDBJ whole genome shotgun (WGS) entry which is preliminary data.</text>
</comment>
<keyword evidence="2" id="KW-0560">Oxidoreductase</keyword>
<comment type="similarity">
    <text evidence="1">Belongs to the short-chain dehydrogenases/reductases (SDR) family.</text>
</comment>
<organism evidence="4 5">
    <name type="scientific">Microbacterium kribbense</name>
    <dbReference type="NCBI Taxonomy" id="433645"/>
    <lineage>
        <taxon>Bacteria</taxon>
        <taxon>Bacillati</taxon>
        <taxon>Actinomycetota</taxon>
        <taxon>Actinomycetes</taxon>
        <taxon>Micrococcales</taxon>
        <taxon>Microbacteriaceae</taxon>
        <taxon>Microbacterium</taxon>
    </lineage>
</organism>
<dbReference type="CDD" id="cd05233">
    <property type="entry name" value="SDR_c"/>
    <property type="match status" value="1"/>
</dbReference>
<dbReference type="NCBIfam" id="TIGR03971">
    <property type="entry name" value="SDR_subfam_1"/>
    <property type="match status" value="1"/>
</dbReference>
<evidence type="ECO:0000256" key="2">
    <source>
        <dbReference type="ARBA" id="ARBA00023002"/>
    </source>
</evidence>
<dbReference type="PANTHER" id="PTHR24321:SF8">
    <property type="entry name" value="ESTRADIOL 17-BETA-DEHYDROGENASE 8-RELATED"/>
    <property type="match status" value="1"/>
</dbReference>
<dbReference type="Proteomes" id="UP001500540">
    <property type="component" value="Unassembled WGS sequence"/>
</dbReference>
<keyword evidence="5" id="KW-1185">Reference proteome</keyword>
<dbReference type="Gene3D" id="3.40.50.720">
    <property type="entry name" value="NAD(P)-binding Rossmann-like Domain"/>
    <property type="match status" value="1"/>
</dbReference>
<protein>
    <submittedName>
        <fullName evidence="4">Mycofactocin-coupled SDR family oxidoreductase</fullName>
    </submittedName>
</protein>
<name>A0ABP7G6B9_9MICO</name>
<dbReference type="InterPro" id="IPR023985">
    <property type="entry name" value="SDR_subfam_1"/>
</dbReference>
<dbReference type="EMBL" id="BAABAF010000002">
    <property type="protein sequence ID" value="GAA3757407.1"/>
    <property type="molecule type" value="Genomic_DNA"/>
</dbReference>
<proteinExistence type="inferred from homology"/>
<accession>A0ABP7G6B9</accession>
<evidence type="ECO:0000256" key="3">
    <source>
        <dbReference type="ARBA" id="ARBA00023027"/>
    </source>
</evidence>
<evidence type="ECO:0000256" key="1">
    <source>
        <dbReference type="ARBA" id="ARBA00006484"/>
    </source>
</evidence>
<dbReference type="SUPFAM" id="SSF51735">
    <property type="entry name" value="NAD(P)-binding Rossmann-fold domains"/>
    <property type="match status" value="1"/>
</dbReference>
<dbReference type="InterPro" id="IPR036291">
    <property type="entry name" value="NAD(P)-bd_dom_sf"/>
</dbReference>
<dbReference type="PANTHER" id="PTHR24321">
    <property type="entry name" value="DEHYDROGENASES, SHORT CHAIN"/>
    <property type="match status" value="1"/>
</dbReference>
<dbReference type="NCBIfam" id="NF009467">
    <property type="entry name" value="PRK12826.1-3"/>
    <property type="match status" value="1"/>
</dbReference>
<dbReference type="RefSeq" id="WP_344780733.1">
    <property type="nucleotide sequence ID" value="NZ_BAABAF010000002.1"/>
</dbReference>
<dbReference type="PRINTS" id="PR00081">
    <property type="entry name" value="GDHRDH"/>
</dbReference>
<keyword evidence="3" id="KW-0520">NAD</keyword>
<dbReference type="InterPro" id="IPR002347">
    <property type="entry name" value="SDR_fam"/>
</dbReference>
<gene>
    <name evidence="4" type="ORF">GCM10022240_07740</name>
</gene>
<evidence type="ECO:0000313" key="4">
    <source>
        <dbReference type="EMBL" id="GAA3757407.1"/>
    </source>
</evidence>
<dbReference type="Pfam" id="PF00106">
    <property type="entry name" value="adh_short"/>
    <property type="match status" value="1"/>
</dbReference>